<name>A0A836KL53_9TRYP</name>
<evidence type="ECO:0000313" key="9">
    <source>
        <dbReference type="Proteomes" id="UP000674143"/>
    </source>
</evidence>
<dbReference type="RefSeq" id="XP_067061726.1">
    <property type="nucleotide sequence ID" value="XM_067205789.1"/>
</dbReference>
<accession>A0A836KL53</accession>
<dbReference type="Pfam" id="PF01733">
    <property type="entry name" value="Nucleoside_tran"/>
    <property type="match status" value="1"/>
</dbReference>
<feature type="transmembrane region" description="Helical" evidence="7">
    <location>
        <begin position="329"/>
        <end position="350"/>
    </location>
</feature>
<evidence type="ECO:0000313" key="8">
    <source>
        <dbReference type="EMBL" id="KAG5474620.1"/>
    </source>
</evidence>
<reference evidence="9" key="2">
    <citation type="journal article" date="2021" name="Sci. Data">
        <title>Chromosome-scale genome sequencing, assembly and annotation of six genomes from subfamily Leishmaniinae.</title>
        <authorList>
            <person name="Almutairi H."/>
            <person name="Urbaniak M.D."/>
            <person name="Bates M.D."/>
            <person name="Jariyapan N."/>
            <person name="Kwakye-Nuako G."/>
            <person name="Thomaz Soccol V."/>
            <person name="Al-Salem W.S."/>
            <person name="Dillon R.J."/>
            <person name="Bates P.A."/>
            <person name="Gatherer D."/>
        </authorList>
    </citation>
    <scope>NUCLEOTIDE SEQUENCE [LARGE SCALE GENOMIC DNA]</scope>
</reference>
<dbReference type="GO" id="GO:0005886">
    <property type="term" value="C:plasma membrane"/>
    <property type="evidence" value="ECO:0007669"/>
    <property type="project" value="TreeGrafter"/>
</dbReference>
<dbReference type="InterPro" id="IPR002259">
    <property type="entry name" value="Eqnu_transpt"/>
</dbReference>
<evidence type="ECO:0000256" key="3">
    <source>
        <dbReference type="ARBA" id="ARBA00022448"/>
    </source>
</evidence>
<dbReference type="KEGG" id="loi:92359723"/>
<keyword evidence="4 7" id="KW-0812">Transmembrane</keyword>
<dbReference type="SMR" id="A0A836KL53"/>
<protein>
    <recommendedName>
        <fullName evidence="10">Nucleobase/nucleoside transporter</fullName>
    </recommendedName>
</protein>
<organism evidence="8 9">
    <name type="scientific">Leishmania orientalis</name>
    <dbReference type="NCBI Taxonomy" id="2249476"/>
    <lineage>
        <taxon>Eukaryota</taxon>
        <taxon>Discoba</taxon>
        <taxon>Euglenozoa</taxon>
        <taxon>Kinetoplastea</taxon>
        <taxon>Metakinetoplastina</taxon>
        <taxon>Trypanosomatida</taxon>
        <taxon>Trypanosomatidae</taxon>
        <taxon>Leishmaniinae</taxon>
        <taxon>Leishmania</taxon>
    </lineage>
</organism>
<sequence>MSLEAALLYAAAATLGVCCLFTYNSFLSSPSYMEHYFQFAAVKYTDNVSTLPQAQNKAFWSKISTWMTVLMIVPMFLVQFVMLTPWVLRQKVQYRVIVGASFSLFAALLLPVCAAGGGISEGSSMAVLIVACIMAGGATTVLQCALLAFFGSLPTKYMTGSVLGGGFSGSISSLLRIVITVGLPPTFSGVKTGAVIFFSIAMVLMVFVMAITMLMRLSPLVRSYCKDYRRSSDVARCAQREAAEKARARSLDSAAAPCSGLTPTQEQMSERDAEKMVADVVVKKLNEDDVLANYPGQLESAIGEPLPCHEDDASAAETEASVFAVGRKIWLMMVCLMVNMLTTLLLFPGIGLTAMHKDSSGASGSSAGDGTTWSAEAIMPMIVILMFNVGDTIGRLIVNFQKLWCPKHFVPVLVVARAVVCVIPLALGICSPRVINSDANPIAVFLVLGVTNGYVLGLTLAYGSSDPRLTSEERAIAGACMCFALLVGITSGSVLSLLILTLAL</sequence>
<keyword evidence="9" id="KW-1185">Reference proteome</keyword>
<feature type="transmembrane region" description="Helical" evidence="7">
    <location>
        <begin position="377"/>
        <end position="398"/>
    </location>
</feature>
<proteinExistence type="inferred from homology"/>
<evidence type="ECO:0000256" key="4">
    <source>
        <dbReference type="ARBA" id="ARBA00022692"/>
    </source>
</evidence>
<evidence type="ECO:0008006" key="10">
    <source>
        <dbReference type="Google" id="ProtNLM"/>
    </source>
</evidence>
<feature type="transmembrane region" description="Helical" evidence="7">
    <location>
        <begin position="63"/>
        <end position="84"/>
    </location>
</feature>
<feature type="transmembrane region" description="Helical" evidence="7">
    <location>
        <begin position="475"/>
        <end position="503"/>
    </location>
</feature>
<feature type="transmembrane region" description="Helical" evidence="7">
    <location>
        <begin position="441"/>
        <end position="463"/>
    </location>
</feature>
<dbReference type="Proteomes" id="UP000674143">
    <property type="component" value="Unassembled WGS sequence"/>
</dbReference>
<comment type="similarity">
    <text evidence="2">Belongs to the SLC29A/ENT transporter (TC 2.A.57) family.</text>
</comment>
<feature type="transmembrane region" description="Helical" evidence="7">
    <location>
        <begin position="410"/>
        <end position="429"/>
    </location>
</feature>
<feature type="transmembrane region" description="Helical" evidence="7">
    <location>
        <begin position="162"/>
        <end position="183"/>
    </location>
</feature>
<evidence type="ECO:0000256" key="2">
    <source>
        <dbReference type="ARBA" id="ARBA00007965"/>
    </source>
</evidence>
<evidence type="ECO:0000256" key="5">
    <source>
        <dbReference type="ARBA" id="ARBA00022989"/>
    </source>
</evidence>
<evidence type="ECO:0000256" key="6">
    <source>
        <dbReference type="ARBA" id="ARBA00023136"/>
    </source>
</evidence>
<reference evidence="9" key="1">
    <citation type="journal article" date="2021" name="Microbiol. Resour. Announc.">
        <title>LGAAP: Leishmaniinae Genome Assembly and Annotation Pipeline.</title>
        <authorList>
            <person name="Almutairi H."/>
            <person name="Urbaniak M.D."/>
            <person name="Bates M.D."/>
            <person name="Jariyapan N."/>
            <person name="Kwakye-Nuako G."/>
            <person name="Thomaz-Soccol V."/>
            <person name="Al-Salem W.S."/>
            <person name="Dillon R.J."/>
            <person name="Bates P.A."/>
            <person name="Gatherer D."/>
        </authorList>
    </citation>
    <scope>NUCLEOTIDE SEQUENCE [LARGE SCALE GENOMIC DNA]</scope>
</reference>
<dbReference type="AlphaFoldDB" id="A0A836KL53"/>
<dbReference type="PANTHER" id="PTHR10332:SF10">
    <property type="entry name" value="EQUILIBRATIVE NUCLEOSIDE TRANSPORTER 4"/>
    <property type="match status" value="1"/>
</dbReference>
<gene>
    <name evidence="8" type="ORF">LSCM4_03793</name>
</gene>
<keyword evidence="6 7" id="KW-0472">Membrane</keyword>
<evidence type="ECO:0000256" key="1">
    <source>
        <dbReference type="ARBA" id="ARBA00004141"/>
    </source>
</evidence>
<feature type="transmembrane region" description="Helical" evidence="7">
    <location>
        <begin position="7"/>
        <end position="26"/>
    </location>
</feature>
<comment type="subcellular location">
    <subcellularLocation>
        <location evidence="1">Membrane</location>
        <topology evidence="1">Multi-pass membrane protein</topology>
    </subcellularLocation>
</comment>
<feature type="transmembrane region" description="Helical" evidence="7">
    <location>
        <begin position="195"/>
        <end position="214"/>
    </location>
</feature>
<feature type="transmembrane region" description="Helical" evidence="7">
    <location>
        <begin position="96"/>
        <end position="119"/>
    </location>
</feature>
<evidence type="ECO:0000256" key="7">
    <source>
        <dbReference type="SAM" id="Phobius"/>
    </source>
</evidence>
<keyword evidence="5 7" id="KW-1133">Transmembrane helix</keyword>
<dbReference type="EMBL" id="JAFHLR010000028">
    <property type="protein sequence ID" value="KAG5474620.1"/>
    <property type="molecule type" value="Genomic_DNA"/>
</dbReference>
<feature type="transmembrane region" description="Helical" evidence="7">
    <location>
        <begin position="125"/>
        <end position="150"/>
    </location>
</feature>
<dbReference type="PANTHER" id="PTHR10332">
    <property type="entry name" value="EQUILIBRATIVE NUCLEOSIDE TRANSPORTER"/>
    <property type="match status" value="1"/>
</dbReference>
<dbReference type="GO" id="GO:0005337">
    <property type="term" value="F:nucleoside transmembrane transporter activity"/>
    <property type="evidence" value="ECO:0007669"/>
    <property type="project" value="InterPro"/>
</dbReference>
<dbReference type="GeneID" id="92359723"/>
<comment type="caution">
    <text evidence="8">The sequence shown here is derived from an EMBL/GenBank/DDBJ whole genome shotgun (WGS) entry which is preliminary data.</text>
</comment>
<keyword evidence="3" id="KW-0813">Transport</keyword>